<proteinExistence type="predicted"/>
<dbReference type="Gene3D" id="2.60.40.2710">
    <property type="match status" value="1"/>
</dbReference>
<dbReference type="PROSITE" id="PS51257">
    <property type="entry name" value="PROKAR_LIPOPROTEIN"/>
    <property type="match status" value="1"/>
</dbReference>
<evidence type="ECO:0000256" key="1">
    <source>
        <dbReference type="SAM" id="Phobius"/>
    </source>
</evidence>
<feature type="transmembrane region" description="Helical" evidence="1">
    <location>
        <begin position="12"/>
        <end position="32"/>
    </location>
</feature>
<accession>A0ABY6D0Y2</accession>
<evidence type="ECO:0000313" key="3">
    <source>
        <dbReference type="Proteomes" id="UP001062165"/>
    </source>
</evidence>
<reference evidence="2" key="1">
    <citation type="submission" date="2022-10" db="EMBL/GenBank/DDBJ databases">
        <title>Comparative genomics and taxonomic characterization of three novel marine species of genus Reichenbachiella exhibiting antioxidant and polysaccharide degradation activities.</title>
        <authorList>
            <person name="Muhammad N."/>
            <person name="Lee Y.-J."/>
            <person name="Ko J."/>
            <person name="Kim S.-G."/>
        </authorList>
    </citation>
    <scope>NUCLEOTIDE SEQUENCE</scope>
    <source>
        <strain evidence="2">Wsw4-B4</strain>
    </source>
</reference>
<sequence length="535" mass="57386">MRKQKKILDNPFYSILFIIGVLTFLASCENTFEEYERYEPTVIVAGDSVVTYEDVTSYPFLDAISTDEPVIDIESSYSLVLDTIKAPLNSTYQKAKFEIDSKTGVVSYINAGELSAGSYVVSIGVTTATGVVVLDNIVTMDILAVPIDVTVDHSTVDVGALELGTIATVSYTDTSGGDLTTVTYQLVDGPQGIAINANTGEISKTGIITEKTVVLSVLVTTNLGLQQEENLVTINVGDAPTLAYFQQDGTTALTNVKLSPWTAYTTSQPVLEGMDAGGGYELILPAALSASTSEFSFGVNGEVIIAADADLPEGEYSLGVKVTNGAGVEAEFADQFDLTVEVVWTEVVNDQLNDGLNDTALPEVAYPGVWNGINNGAGSSWVKKNGVSGLDGIRVFRPDFETCDVSLTRVLDVTGYKYVEVTFGEYTGQTNGGSNGDFFTSYDRMFYYGESDLSGAFVPTEWSTLMAANDSEWATSPSTTDYTREIDLTGVSGSTIYMHWRIIPDAASTAIDKNGQWLIDYVTARGTSAYTAIEE</sequence>
<gene>
    <name evidence="2" type="ORF">N7E81_01765</name>
</gene>
<keyword evidence="1" id="KW-1133">Transmembrane helix</keyword>
<name>A0ABY6D0Y2_9BACT</name>
<protein>
    <submittedName>
        <fullName evidence="2">Uncharacterized protein</fullName>
    </submittedName>
</protein>
<dbReference type="RefSeq" id="WP_263051562.1">
    <property type="nucleotide sequence ID" value="NZ_CP106735.1"/>
</dbReference>
<keyword evidence="1" id="KW-0812">Transmembrane</keyword>
<dbReference type="Proteomes" id="UP001062165">
    <property type="component" value="Chromosome"/>
</dbReference>
<evidence type="ECO:0000313" key="2">
    <source>
        <dbReference type="EMBL" id="UXX79831.1"/>
    </source>
</evidence>
<dbReference type="EMBL" id="CP106735">
    <property type="protein sequence ID" value="UXX79831.1"/>
    <property type="molecule type" value="Genomic_DNA"/>
</dbReference>
<keyword evidence="3" id="KW-1185">Reference proteome</keyword>
<organism evidence="2 3">
    <name type="scientific">Reichenbachiella carrageenanivorans</name>
    <dbReference type="NCBI Taxonomy" id="2979869"/>
    <lineage>
        <taxon>Bacteria</taxon>
        <taxon>Pseudomonadati</taxon>
        <taxon>Bacteroidota</taxon>
        <taxon>Cytophagia</taxon>
        <taxon>Cytophagales</taxon>
        <taxon>Reichenbachiellaceae</taxon>
        <taxon>Reichenbachiella</taxon>
    </lineage>
</organism>
<keyword evidence="1" id="KW-0472">Membrane</keyword>